<dbReference type="PANTHER" id="PTHR38139">
    <property type="entry name" value="GATE DOMAIN-CONTAINING PROTEIN"/>
    <property type="match status" value="1"/>
</dbReference>
<keyword evidence="1" id="KW-0472">Membrane</keyword>
<dbReference type="Proteomes" id="UP001194469">
    <property type="component" value="Unassembled WGS sequence"/>
</dbReference>
<feature type="transmembrane region" description="Helical" evidence="1">
    <location>
        <begin position="137"/>
        <end position="161"/>
    </location>
</feature>
<keyword evidence="1" id="KW-1133">Transmembrane helix</keyword>
<evidence type="ECO:0000313" key="2">
    <source>
        <dbReference type="EMBL" id="MBG3877964.1"/>
    </source>
</evidence>
<feature type="transmembrane region" description="Helical" evidence="1">
    <location>
        <begin position="100"/>
        <end position="117"/>
    </location>
</feature>
<dbReference type="InterPro" id="IPR038880">
    <property type="entry name" value="MJ0871-like"/>
</dbReference>
<dbReference type="PANTHER" id="PTHR38139:SF1">
    <property type="entry name" value="NUCLEOSIDE TRANSPORTER_FEOB GTPASE GATE DOMAIN-CONTAINING PROTEIN"/>
    <property type="match status" value="1"/>
</dbReference>
<evidence type="ECO:0000313" key="3">
    <source>
        <dbReference type="Proteomes" id="UP001194469"/>
    </source>
</evidence>
<feature type="transmembrane region" description="Helical" evidence="1">
    <location>
        <begin position="52"/>
        <end position="80"/>
    </location>
</feature>
<evidence type="ECO:0000256" key="1">
    <source>
        <dbReference type="SAM" id="Phobius"/>
    </source>
</evidence>
<name>A0ABS0J6F7_9BACT</name>
<proteinExistence type="predicted"/>
<accession>A0ABS0J6F7</accession>
<feature type="non-terminal residue" evidence="2">
    <location>
        <position position="1"/>
    </location>
</feature>
<feature type="transmembrane region" description="Helical" evidence="1">
    <location>
        <begin position="23"/>
        <end position="40"/>
    </location>
</feature>
<comment type="caution">
    <text evidence="2">The sequence shown here is derived from an EMBL/GenBank/DDBJ whole genome shotgun (WGS) entry which is preliminary data.</text>
</comment>
<reference evidence="2 3" key="1">
    <citation type="submission" date="2019-08" db="EMBL/GenBank/DDBJ databases">
        <authorList>
            <person name="Luo N."/>
        </authorList>
    </citation>
    <scope>NUCLEOTIDE SEQUENCE [LARGE SCALE GENOMIC DNA]</scope>
    <source>
        <strain evidence="2 3">NCIMB 9442</strain>
    </source>
</reference>
<keyword evidence="1" id="KW-0812">Transmembrane</keyword>
<protein>
    <submittedName>
        <fullName evidence="2">Nucleoside recognition domain-containing protein</fullName>
    </submittedName>
</protein>
<keyword evidence="3" id="KW-1185">Reference proteome</keyword>
<gene>
    <name evidence="2" type="ORF">FVW20_13340</name>
</gene>
<organism evidence="2 3">
    <name type="scientific">Nitratidesulfovibrio oxamicus</name>
    <dbReference type="NCBI Taxonomy" id="32016"/>
    <lineage>
        <taxon>Bacteria</taxon>
        <taxon>Pseudomonadati</taxon>
        <taxon>Thermodesulfobacteriota</taxon>
        <taxon>Desulfovibrionia</taxon>
        <taxon>Desulfovibrionales</taxon>
        <taxon>Desulfovibrionaceae</taxon>
        <taxon>Nitratidesulfovibrio</taxon>
    </lineage>
</organism>
<sequence>PAALAQRLRAALALVGTRFRRRIGRMALFTAPTYLAMYALHQVGVFDTLRDLAAGGAAGGLGMGILPVQAAGVVIFSAAAEFSSGVAAAAALLDAGSLDTAQTALALVLGTIVATPIRALRHQLPSHTGIFTPRLGLVLLVQSQLFRVASLAAVTVAWWLAAH</sequence>
<dbReference type="EMBL" id="VRYY01000429">
    <property type="protein sequence ID" value="MBG3877964.1"/>
    <property type="molecule type" value="Genomic_DNA"/>
</dbReference>